<dbReference type="Proteomes" id="UP000299084">
    <property type="component" value="Unassembled WGS sequence"/>
</dbReference>
<keyword evidence="3" id="KW-1185">Reference proteome</keyword>
<name>A0A5N4D8V6_CAMDR</name>
<sequence>MALVCCVRNVPVLGPCLAPVTPGSHLVRLSPVCRESGLQGQARPRDPRANRPTSPAAAAGRSEPPSWEQHAGTRTEGGGDDEHQRERRVTGGAPVCRGGPGEQVRRAGPGSAPLLEGREKEATRVKRREVCRPTCAAPSGSGVNQSNLLTYHWPPGRMAVATKRHLCEQRSGAHSSLSRPRRRVASEGVRVRFWARDEPGTRIRSPVFTLRTSLETLPSAGCDKVSCGLDGAESTRVPGAALQVQSKNASVRGDLTCFLARDEGDGGATRPANRVLVTPAELAVPAGSCGLRARGGHRRATGLWLSSRVTVTRRLETQTSFAAGRRLSKVLPWVERHVPGCHRHTRVHAHPGPGGPDGGFRNPAQHLQEVVNKDSPTSPLTARPPGPCSSAPGSGGGWSSRPLAPPRGGAGGPAVRGSDPPTSCDTYGGQRPTWAARPDVRREEEGALAPPHTSGRPNLIHPSEGLLSGHKESPTFSSSSPPLVSDSGHSAAHMLRRHSPPPGQSIPGGLGAPEGLGSPACLRHLLPRCCSEGRGGLLFTPSAAGEPGADRGLTANSAPPPCPTYLPGLCLAPGHTRAESLGGGRKCRWRGGGAPAPLPLDVALRPPGEEGLGCSAAGSLRGTRTSGGRTRPSCTSGRPRTSKATVVCTAGGDRGAEALSGSLTFHHNRGERDAAPTARDHPSRSQERCAFSIRGREGRAQRPKGKRPCSGEGWPRRPQGPARSARLRGTRSAQECAPHGSVASGSPGGGDFFVTGEGHAAGRFVGSDQVSWDSQSVTGGLGAGRGRRAHVPRFSLPERVKRSRRAGSEWLTGIEILCSDATVKPLVHTASRPAKVSLAKEEGAQSFQTRPEQPPSKGFLPDPSSHAGGPVLFPPQWPPPPGAAWGGPSRPRLAGPRGHARLLAQFDLERAGASLFPGKALSWAALSVNRCVCGFIRGTTKAGRVRCSGAGTPPGPAAVGPPRRTASVFPLTERRRPEAPPGSAGERPTIEIPFDHGRPPQASGPAAPPSRRGGELGDRDQGIFRQESTASPCGPSLSVLAVLAPTPAPRTEPQALRGAHMSSRKGGKTCVGDTTVEEEEGRSQASGSEESKGGVAGGGLEGPTSHLPWTEGLPRDDPLLNQGGPGPSPPAAAPSSTPCQPVLVPRRLGWGRELAVITPPQDSLHEPAKGWPHTAFPVDGSELRASVGHDDTIRVVPCVPWHEDGDVGTHWLHRGKRKNGESCLTTRCVCLSPRAPRPSRTPCPGQQEKADVGLLQPTPFLSRDERPSTKEKPRATDSEVLHPNNASSQARSQGKTKRALCVWKPHTDTRFHVLRRLGRGPSQGGRPGTGSIVNPPQSWRQPRQPTGSQSTPGRHPRFWGMD</sequence>
<feature type="compositionally biased region" description="Pro residues" evidence="1">
    <location>
        <begin position="872"/>
        <end position="882"/>
    </location>
</feature>
<comment type="caution">
    <text evidence="2">The sequence shown here is derived from an EMBL/GenBank/DDBJ whole genome shotgun (WGS) entry which is preliminary data.</text>
</comment>
<evidence type="ECO:0000313" key="2">
    <source>
        <dbReference type="EMBL" id="KAB1267558.1"/>
    </source>
</evidence>
<feature type="region of interest" description="Disordered" evidence="1">
    <location>
        <begin position="1234"/>
        <end position="1362"/>
    </location>
</feature>
<evidence type="ECO:0000313" key="3">
    <source>
        <dbReference type="Proteomes" id="UP000299084"/>
    </source>
</evidence>
<feature type="compositionally biased region" description="Low complexity" evidence="1">
    <location>
        <begin position="999"/>
        <end position="1011"/>
    </location>
</feature>
<feature type="compositionally biased region" description="Basic and acidic residues" evidence="1">
    <location>
        <begin position="1262"/>
        <end position="1280"/>
    </location>
</feature>
<feature type="region of interest" description="Disordered" evidence="1">
    <location>
        <begin position="37"/>
        <end position="125"/>
    </location>
</feature>
<reference evidence="2 3" key="1">
    <citation type="journal article" date="2019" name="Mol. Ecol. Resour.">
        <title>Improving Illumina assemblies with Hi-C and long reads: an example with the North African dromedary.</title>
        <authorList>
            <person name="Elbers J.P."/>
            <person name="Rogers M.F."/>
            <person name="Perelman P.L."/>
            <person name="Proskuryakova A.A."/>
            <person name="Serdyukova N.A."/>
            <person name="Johnson W.E."/>
            <person name="Horin P."/>
            <person name="Corander J."/>
            <person name="Murphy D."/>
            <person name="Burger P.A."/>
        </authorList>
    </citation>
    <scope>NUCLEOTIDE SEQUENCE [LARGE SCALE GENOMIC DNA]</scope>
    <source>
        <strain evidence="2">Drom800</strain>
        <tissue evidence="2">Blood</tissue>
    </source>
</reference>
<feature type="compositionally biased region" description="Low complexity" evidence="1">
    <location>
        <begin position="957"/>
        <end position="966"/>
    </location>
</feature>
<feature type="region of interest" description="Disordered" evidence="1">
    <location>
        <begin position="613"/>
        <end position="642"/>
    </location>
</feature>
<evidence type="ECO:0000256" key="1">
    <source>
        <dbReference type="SAM" id="MobiDB-lite"/>
    </source>
</evidence>
<proteinExistence type="predicted"/>
<feature type="region of interest" description="Disordered" evidence="1">
    <location>
        <begin position="661"/>
        <end position="751"/>
    </location>
</feature>
<feature type="compositionally biased region" description="Polar residues" evidence="1">
    <location>
        <begin position="1284"/>
        <end position="1293"/>
    </location>
</feature>
<dbReference type="EMBL" id="JWIN03000014">
    <property type="protein sequence ID" value="KAB1267558.1"/>
    <property type="molecule type" value="Genomic_DNA"/>
</dbReference>
<feature type="compositionally biased region" description="Basic and acidic residues" evidence="1">
    <location>
        <begin position="116"/>
        <end position="125"/>
    </location>
</feature>
<feature type="compositionally biased region" description="Basic and acidic residues" evidence="1">
    <location>
        <begin position="80"/>
        <end position="89"/>
    </location>
</feature>
<feature type="region of interest" description="Disordered" evidence="1">
    <location>
        <begin position="945"/>
        <end position="1019"/>
    </location>
</feature>
<accession>A0A5N4D8V6</accession>
<feature type="compositionally biased region" description="Low complexity" evidence="1">
    <location>
        <begin position="474"/>
        <end position="490"/>
    </location>
</feature>
<feature type="region of interest" description="Disordered" evidence="1">
    <location>
        <begin position="372"/>
        <end position="512"/>
    </location>
</feature>
<protein>
    <submittedName>
        <fullName evidence="2">Uncharacterized protein</fullName>
    </submittedName>
</protein>
<feature type="compositionally biased region" description="Low complexity" evidence="1">
    <location>
        <begin position="618"/>
        <end position="638"/>
    </location>
</feature>
<feature type="region of interest" description="Disordered" evidence="1">
    <location>
        <begin position="1048"/>
        <end position="1142"/>
    </location>
</feature>
<feature type="region of interest" description="Disordered" evidence="1">
    <location>
        <begin position="344"/>
        <end position="363"/>
    </location>
</feature>
<gene>
    <name evidence="2" type="ORF">Cadr_000012982</name>
</gene>
<feature type="compositionally biased region" description="Basic and acidic residues" evidence="1">
    <location>
        <begin position="668"/>
        <end position="687"/>
    </location>
</feature>
<feature type="region of interest" description="Disordered" evidence="1">
    <location>
        <begin position="833"/>
        <end position="893"/>
    </location>
</feature>
<feature type="compositionally biased region" description="Polar residues" evidence="1">
    <location>
        <begin position="1331"/>
        <end position="1352"/>
    </location>
</feature>
<organism evidence="2 3">
    <name type="scientific">Camelus dromedarius</name>
    <name type="common">Dromedary</name>
    <name type="synonym">Arabian camel</name>
    <dbReference type="NCBI Taxonomy" id="9838"/>
    <lineage>
        <taxon>Eukaryota</taxon>
        <taxon>Metazoa</taxon>
        <taxon>Chordata</taxon>
        <taxon>Craniata</taxon>
        <taxon>Vertebrata</taxon>
        <taxon>Euteleostomi</taxon>
        <taxon>Mammalia</taxon>
        <taxon>Eutheria</taxon>
        <taxon>Laurasiatheria</taxon>
        <taxon>Artiodactyla</taxon>
        <taxon>Tylopoda</taxon>
        <taxon>Camelidae</taxon>
        <taxon>Camelus</taxon>
    </lineage>
</organism>